<dbReference type="PIRSF" id="PIRSF016493">
    <property type="entry name" value="Glycyl_aminpptds"/>
    <property type="match status" value="1"/>
</dbReference>
<dbReference type="InterPro" id="IPR007963">
    <property type="entry name" value="Peptidase_M61_catalytic"/>
</dbReference>
<dbReference type="Pfam" id="PF05299">
    <property type="entry name" value="Peptidase_M61"/>
    <property type="match status" value="1"/>
</dbReference>
<evidence type="ECO:0000313" key="5">
    <source>
        <dbReference type="Proteomes" id="UP001597511"/>
    </source>
</evidence>
<dbReference type="InterPro" id="IPR040756">
    <property type="entry name" value="Peptidase_M61_N"/>
</dbReference>
<organism evidence="4 5">
    <name type="scientific">Terrimonas rubra</name>
    <dbReference type="NCBI Taxonomy" id="1035890"/>
    <lineage>
        <taxon>Bacteria</taxon>
        <taxon>Pseudomonadati</taxon>
        <taxon>Bacteroidota</taxon>
        <taxon>Chitinophagia</taxon>
        <taxon>Chitinophagales</taxon>
        <taxon>Chitinophagaceae</taxon>
        <taxon>Terrimonas</taxon>
    </lineage>
</organism>
<dbReference type="RefSeq" id="WP_386102934.1">
    <property type="nucleotide sequence ID" value="NZ_JBHUOZ010000003.1"/>
</dbReference>
<sequence>MKNILAVLFMLIIAGQLQAQKDTVRFTVDTKLAAAHTIGITMSVPVNNKAIVDLKLPVWSPGYYQVMNYGKSIQDFSVKDQGGKVLTWQQIGNDTWRIAAKGTKSLTVVYTVKTERAFVATSYIDKERAFIKPTASFLHVDGALQLPAVIDIPLQNGWTRIATGLDSTGKTTYRARDFDILYDCPILIGDLQELPAFKVKGKPHRFIGYKMGSFDGAALMKDIEKIVITASNLIGDIPYEHYTFIATGPGAGGIEQLNSTAIGFSGEGLNNPAGRNRMLSFITHEYFHHYNIKRIRPIELGPFDYSKANRTNSLWVGEGLTVYYEDLILNRAGLMNKREVLDAWQGTIQGFENNAGRLKQTLAQSSANTWEDGPFGKKGETISFYEKGPIVGLLLDIEIRSASANKKSLDDVMRYLYNTYYKNAGRGFTEAEVKAACEQMAGQKLDELFDYIYTLNKIDYQKYLSKAGLSINFSEEKNQKGELFTKVVLSENVNMTALQKNILGSMLQ</sequence>
<comment type="caution">
    <text evidence="4">The sequence shown here is derived from an EMBL/GenBank/DDBJ whole genome shotgun (WGS) entry which is preliminary data.</text>
</comment>
<dbReference type="Proteomes" id="UP001597511">
    <property type="component" value="Unassembled WGS sequence"/>
</dbReference>
<dbReference type="Gene3D" id="2.60.40.3650">
    <property type="match status" value="1"/>
</dbReference>
<gene>
    <name evidence="4" type="ORF">ACFS6H_19135</name>
</gene>
<dbReference type="InterPro" id="IPR027268">
    <property type="entry name" value="Peptidase_M4/M1_CTD_sf"/>
</dbReference>
<feature type="signal peptide" evidence="1">
    <location>
        <begin position="1"/>
        <end position="19"/>
    </location>
</feature>
<evidence type="ECO:0000256" key="1">
    <source>
        <dbReference type="SAM" id="SignalP"/>
    </source>
</evidence>
<dbReference type="Gene3D" id="1.10.390.10">
    <property type="entry name" value="Neutral Protease Domain 2"/>
    <property type="match status" value="1"/>
</dbReference>
<feature type="domain" description="Peptidase M61 N-terminal" evidence="3">
    <location>
        <begin position="26"/>
        <end position="190"/>
    </location>
</feature>
<evidence type="ECO:0000259" key="3">
    <source>
        <dbReference type="Pfam" id="PF17899"/>
    </source>
</evidence>
<keyword evidence="1" id="KW-0732">Signal</keyword>
<dbReference type="InterPro" id="IPR024191">
    <property type="entry name" value="Peptidase_M61"/>
</dbReference>
<proteinExistence type="predicted"/>
<evidence type="ECO:0000259" key="2">
    <source>
        <dbReference type="Pfam" id="PF05299"/>
    </source>
</evidence>
<evidence type="ECO:0000313" key="4">
    <source>
        <dbReference type="EMBL" id="MFD2921842.1"/>
    </source>
</evidence>
<reference evidence="5" key="1">
    <citation type="journal article" date="2019" name="Int. J. Syst. Evol. Microbiol.">
        <title>The Global Catalogue of Microorganisms (GCM) 10K type strain sequencing project: providing services to taxonomists for standard genome sequencing and annotation.</title>
        <authorList>
            <consortium name="The Broad Institute Genomics Platform"/>
            <consortium name="The Broad Institute Genome Sequencing Center for Infectious Disease"/>
            <person name="Wu L."/>
            <person name="Ma J."/>
        </authorList>
    </citation>
    <scope>NUCLEOTIDE SEQUENCE [LARGE SCALE GENOMIC DNA]</scope>
    <source>
        <strain evidence="5">KCTC 23299</strain>
    </source>
</reference>
<protein>
    <submittedName>
        <fullName evidence="4">M61 family metallopeptidase</fullName>
    </submittedName>
</protein>
<keyword evidence="5" id="KW-1185">Reference proteome</keyword>
<feature type="chain" id="PRO_5045616128" evidence="1">
    <location>
        <begin position="20"/>
        <end position="508"/>
    </location>
</feature>
<dbReference type="SUPFAM" id="SSF55486">
    <property type="entry name" value="Metalloproteases ('zincins'), catalytic domain"/>
    <property type="match status" value="1"/>
</dbReference>
<accession>A0ABW6AD10</accession>
<feature type="domain" description="Peptidase M61 catalytic" evidence="2">
    <location>
        <begin position="278"/>
        <end position="391"/>
    </location>
</feature>
<dbReference type="Pfam" id="PF17899">
    <property type="entry name" value="Peptidase_M61_N"/>
    <property type="match status" value="1"/>
</dbReference>
<name>A0ABW6AD10_9BACT</name>
<dbReference type="EMBL" id="JBHUOZ010000003">
    <property type="protein sequence ID" value="MFD2921842.1"/>
    <property type="molecule type" value="Genomic_DNA"/>
</dbReference>